<comment type="similarity">
    <text evidence="2 6">Belongs to the SURF1 family.</text>
</comment>
<comment type="caution">
    <text evidence="7">The sequence shown here is derived from an EMBL/GenBank/DDBJ whole genome shotgun (WGS) entry which is preliminary data.</text>
</comment>
<gene>
    <name evidence="7" type="ORF">GCM10010307_49450</name>
</gene>
<dbReference type="PROSITE" id="PS50895">
    <property type="entry name" value="SURF1"/>
    <property type="match status" value="1"/>
</dbReference>
<name>A0ABN3R6P8_9ACTN</name>
<evidence type="ECO:0000256" key="2">
    <source>
        <dbReference type="ARBA" id="ARBA00007165"/>
    </source>
</evidence>
<evidence type="ECO:0000256" key="4">
    <source>
        <dbReference type="ARBA" id="ARBA00022989"/>
    </source>
</evidence>
<proteinExistence type="inferred from homology"/>
<evidence type="ECO:0000256" key="5">
    <source>
        <dbReference type="ARBA" id="ARBA00023136"/>
    </source>
</evidence>
<evidence type="ECO:0000256" key="6">
    <source>
        <dbReference type="RuleBase" id="RU363076"/>
    </source>
</evidence>
<dbReference type="Pfam" id="PF02104">
    <property type="entry name" value="SURF1"/>
    <property type="match status" value="1"/>
</dbReference>
<dbReference type="CDD" id="cd06662">
    <property type="entry name" value="SURF1"/>
    <property type="match status" value="1"/>
</dbReference>
<dbReference type="InterPro" id="IPR002994">
    <property type="entry name" value="Surf1/Shy1"/>
</dbReference>
<keyword evidence="5 6" id="KW-0472">Membrane</keyword>
<evidence type="ECO:0000313" key="7">
    <source>
        <dbReference type="EMBL" id="GAA2644967.1"/>
    </source>
</evidence>
<keyword evidence="8" id="KW-1185">Reference proteome</keyword>
<dbReference type="PANTHER" id="PTHR23427:SF2">
    <property type="entry name" value="SURFEIT LOCUS PROTEIN 1"/>
    <property type="match status" value="1"/>
</dbReference>
<dbReference type="EMBL" id="BAAASJ010000059">
    <property type="protein sequence ID" value="GAA2644967.1"/>
    <property type="molecule type" value="Genomic_DNA"/>
</dbReference>
<evidence type="ECO:0000256" key="3">
    <source>
        <dbReference type="ARBA" id="ARBA00022692"/>
    </source>
</evidence>
<sequence>MRGNVNGVYRFLLSRQWVIVTLVAFLLIPTMIRLGIWQMHRYEERTARNQLVSEALGAKPVPVEKLTSPGHTVTTDERYRSVTAKGRFDTDDEVVVRRRTNSDDEVGYHVLTPFVLDDGKVLLVNRGWIPGAPTQTAFPKIPAPPRGEITVTGRLMADETTEASGIKNVEGLPDRQIMLINSEEEARRLGKQVLGGYIAQTAPAPKGATPEPIGRPGDEDAALNYAYAIQWWLFAAGVPVGWVILVRRERRDRAEAAAKTEAPEAATPASV</sequence>
<feature type="transmembrane region" description="Helical" evidence="6">
    <location>
        <begin position="12"/>
        <end position="32"/>
    </location>
</feature>
<dbReference type="InterPro" id="IPR045214">
    <property type="entry name" value="Surf1/Surf4"/>
</dbReference>
<comment type="subcellular location">
    <subcellularLocation>
        <location evidence="6">Cell membrane</location>
        <topology evidence="6">Multi-pass membrane protein</topology>
    </subcellularLocation>
    <subcellularLocation>
        <location evidence="1">Membrane</location>
    </subcellularLocation>
</comment>
<feature type="transmembrane region" description="Helical" evidence="6">
    <location>
        <begin position="225"/>
        <end position="245"/>
    </location>
</feature>
<keyword evidence="3 6" id="KW-0812">Transmembrane</keyword>
<accession>A0ABN3R6P8</accession>
<evidence type="ECO:0000256" key="1">
    <source>
        <dbReference type="ARBA" id="ARBA00004370"/>
    </source>
</evidence>
<protein>
    <recommendedName>
        <fullName evidence="6">SURF1-like protein</fullName>
    </recommendedName>
</protein>
<evidence type="ECO:0000313" key="8">
    <source>
        <dbReference type="Proteomes" id="UP001500151"/>
    </source>
</evidence>
<keyword evidence="4 6" id="KW-1133">Transmembrane helix</keyword>
<reference evidence="7 8" key="1">
    <citation type="journal article" date="2019" name="Int. J. Syst. Evol. Microbiol.">
        <title>The Global Catalogue of Microorganisms (GCM) 10K type strain sequencing project: providing services to taxonomists for standard genome sequencing and annotation.</title>
        <authorList>
            <consortium name="The Broad Institute Genomics Platform"/>
            <consortium name="The Broad Institute Genome Sequencing Center for Infectious Disease"/>
            <person name="Wu L."/>
            <person name="Ma J."/>
        </authorList>
    </citation>
    <scope>NUCLEOTIDE SEQUENCE [LARGE SCALE GENOMIC DNA]</scope>
    <source>
        <strain evidence="7 8">JCM 4524</strain>
    </source>
</reference>
<keyword evidence="6" id="KW-1003">Cell membrane</keyword>
<dbReference type="Proteomes" id="UP001500151">
    <property type="component" value="Unassembled WGS sequence"/>
</dbReference>
<dbReference type="PANTHER" id="PTHR23427">
    <property type="entry name" value="SURFEIT LOCUS PROTEIN"/>
    <property type="match status" value="1"/>
</dbReference>
<organism evidence="7 8">
    <name type="scientific">Streptomyces vastus</name>
    <dbReference type="NCBI Taxonomy" id="285451"/>
    <lineage>
        <taxon>Bacteria</taxon>
        <taxon>Bacillati</taxon>
        <taxon>Actinomycetota</taxon>
        <taxon>Actinomycetes</taxon>
        <taxon>Kitasatosporales</taxon>
        <taxon>Streptomycetaceae</taxon>
        <taxon>Streptomyces</taxon>
    </lineage>
</organism>